<comment type="similarity">
    <text evidence="3">Belongs to the BLOC1S4 family.</text>
</comment>
<keyword evidence="5" id="KW-0963">Cytoplasm</keyword>
<dbReference type="PANTHER" id="PTHR39145:SF1">
    <property type="entry name" value="BIOGENESIS OF LYSOSOME-RELATED ORGANELLES COMPLEX 1 SUBUNIT CNL1"/>
    <property type="match status" value="1"/>
</dbReference>
<reference evidence="8 9" key="1">
    <citation type="journal article" date="2016" name="Proc. Natl. Acad. Sci. U.S.A.">
        <title>Comparative genomics of biotechnologically important yeasts.</title>
        <authorList>
            <person name="Riley R."/>
            <person name="Haridas S."/>
            <person name="Wolfe K.H."/>
            <person name="Lopes M.R."/>
            <person name="Hittinger C.T."/>
            <person name="Goeker M."/>
            <person name="Salamov A.A."/>
            <person name="Wisecaver J.H."/>
            <person name="Long T.M."/>
            <person name="Calvey C.H."/>
            <person name="Aerts A.L."/>
            <person name="Barry K.W."/>
            <person name="Choi C."/>
            <person name="Clum A."/>
            <person name="Coughlan A.Y."/>
            <person name="Deshpande S."/>
            <person name="Douglass A.P."/>
            <person name="Hanson S.J."/>
            <person name="Klenk H.-P."/>
            <person name="LaButti K.M."/>
            <person name="Lapidus A."/>
            <person name="Lindquist E.A."/>
            <person name="Lipzen A.M."/>
            <person name="Meier-Kolthoff J.P."/>
            <person name="Ohm R.A."/>
            <person name="Otillar R.P."/>
            <person name="Pangilinan J.L."/>
            <person name="Peng Y."/>
            <person name="Rokas A."/>
            <person name="Rosa C.A."/>
            <person name="Scheuner C."/>
            <person name="Sibirny A.A."/>
            <person name="Slot J.C."/>
            <person name="Stielow J.B."/>
            <person name="Sun H."/>
            <person name="Kurtzman C.P."/>
            <person name="Blackwell M."/>
            <person name="Grigoriev I.V."/>
            <person name="Jeffries T.W."/>
        </authorList>
    </citation>
    <scope>NUCLEOTIDE SEQUENCE [LARGE SCALE GENOMIC DNA]</scope>
    <source>
        <strain evidence="9">ATCC 58044 / CBS 1984 / NCYC 433 / NRRL Y-366-8</strain>
    </source>
</reference>
<organism evidence="8 9">
    <name type="scientific">Wickerhamomyces anomalus (strain ATCC 58044 / CBS 1984 / NCYC 433 / NRRL Y-366-8)</name>
    <name type="common">Yeast</name>
    <name type="synonym">Hansenula anomala</name>
    <dbReference type="NCBI Taxonomy" id="683960"/>
    <lineage>
        <taxon>Eukaryota</taxon>
        <taxon>Fungi</taxon>
        <taxon>Dikarya</taxon>
        <taxon>Ascomycota</taxon>
        <taxon>Saccharomycotina</taxon>
        <taxon>Saccharomycetes</taxon>
        <taxon>Phaffomycetales</taxon>
        <taxon>Wickerhamomycetaceae</taxon>
        <taxon>Wickerhamomyces</taxon>
    </lineage>
</organism>
<comment type="subcellular location">
    <subcellularLocation>
        <location evidence="2">Cytoplasm</location>
    </subcellularLocation>
</comment>
<keyword evidence="9" id="KW-1185">Reference proteome</keyword>
<evidence type="ECO:0000256" key="1">
    <source>
        <dbReference type="ARBA" id="ARBA00003807"/>
    </source>
</evidence>
<dbReference type="OrthoDB" id="5424991at2759"/>
<gene>
    <name evidence="8" type="ORF">WICANDRAFT_12805</name>
</gene>
<feature type="non-terminal residue" evidence="8">
    <location>
        <position position="99"/>
    </location>
</feature>
<name>A0A1E3P4S6_WICAA</name>
<evidence type="ECO:0000256" key="5">
    <source>
        <dbReference type="ARBA" id="ARBA00022490"/>
    </source>
</evidence>
<evidence type="ECO:0000256" key="4">
    <source>
        <dbReference type="ARBA" id="ARBA00014971"/>
    </source>
</evidence>
<proteinExistence type="inferred from homology"/>
<keyword evidence="7" id="KW-0175">Coiled coil</keyword>
<dbReference type="InterPro" id="IPR034455">
    <property type="entry name" value="CNL1"/>
</dbReference>
<dbReference type="GO" id="GO:0031083">
    <property type="term" value="C:BLOC-1 complex"/>
    <property type="evidence" value="ECO:0007669"/>
    <property type="project" value="InterPro"/>
</dbReference>
<feature type="coiled-coil region" evidence="7">
    <location>
        <begin position="42"/>
        <end position="96"/>
    </location>
</feature>
<dbReference type="EMBL" id="KV454210">
    <property type="protein sequence ID" value="ODQ60466.1"/>
    <property type="molecule type" value="Genomic_DNA"/>
</dbReference>
<evidence type="ECO:0000256" key="7">
    <source>
        <dbReference type="SAM" id="Coils"/>
    </source>
</evidence>
<sequence length="99" mass="11479">EEEDDPLGVKKLALSFDYLLYKISEKMEVLAQQTESSVISRKDEAERELLDVETSANNLKDLIQKCDNLDNDFTMLEQISIIVSDFKQRIKNLELQIKN</sequence>
<dbReference type="GeneID" id="30197792"/>
<dbReference type="PANTHER" id="PTHR39145">
    <property type="entry name" value="BIOGENESIS OF LYSOSOME-RELATED ORGANELLES COMPLEX 1 SUBUNIT CNL1"/>
    <property type="match status" value="1"/>
</dbReference>
<dbReference type="AlphaFoldDB" id="A0A1E3P4S6"/>
<dbReference type="Proteomes" id="UP000094112">
    <property type="component" value="Unassembled WGS sequence"/>
</dbReference>
<comment type="function">
    <text evidence="1">Component of the biogenesis of lysosome-related organelles complex-1 (BLOC-1), a complex that is involved in endosomal cargo sorting.</text>
</comment>
<dbReference type="RefSeq" id="XP_019039673.1">
    <property type="nucleotide sequence ID" value="XM_019180546.1"/>
</dbReference>
<evidence type="ECO:0000256" key="2">
    <source>
        <dbReference type="ARBA" id="ARBA00004496"/>
    </source>
</evidence>
<evidence type="ECO:0000313" key="8">
    <source>
        <dbReference type="EMBL" id="ODQ60466.1"/>
    </source>
</evidence>
<protein>
    <recommendedName>
        <fullName evidence="4">Biogenesis of lysosome-related organelles complex 1 subunit CNL1</fullName>
    </recommendedName>
    <alternativeName>
        <fullName evidence="6">CNO-like protein 1</fullName>
    </alternativeName>
</protein>
<evidence type="ECO:0000313" key="9">
    <source>
        <dbReference type="Proteomes" id="UP000094112"/>
    </source>
</evidence>
<accession>A0A1E3P4S6</accession>
<feature type="non-terminal residue" evidence="8">
    <location>
        <position position="1"/>
    </location>
</feature>
<evidence type="ECO:0000256" key="6">
    <source>
        <dbReference type="ARBA" id="ARBA00029995"/>
    </source>
</evidence>
<evidence type="ECO:0000256" key="3">
    <source>
        <dbReference type="ARBA" id="ARBA00007289"/>
    </source>
</evidence>
<dbReference type="GO" id="GO:0005737">
    <property type="term" value="C:cytoplasm"/>
    <property type="evidence" value="ECO:0007669"/>
    <property type="project" value="UniProtKB-SubCell"/>
</dbReference>
<dbReference type="GO" id="GO:0007032">
    <property type="term" value="P:endosome organization"/>
    <property type="evidence" value="ECO:0007669"/>
    <property type="project" value="TreeGrafter"/>
</dbReference>